<dbReference type="PRINTS" id="PR00413">
    <property type="entry name" value="HADHALOGNASE"/>
</dbReference>
<dbReference type="PANTHER" id="PTHR46470:SF2">
    <property type="entry name" value="GLYCERALDEHYDE 3-PHOSPHATE PHOSPHATASE"/>
    <property type="match status" value="1"/>
</dbReference>
<protein>
    <recommendedName>
        <fullName evidence="6">HAD family hydrolase</fullName>
    </recommendedName>
</protein>
<reference evidence="5" key="1">
    <citation type="submission" date="2018-05" db="EMBL/GenBank/DDBJ databases">
        <authorList>
            <person name="Lanie J.A."/>
            <person name="Ng W.-L."/>
            <person name="Kazmierczak K.M."/>
            <person name="Andrzejewski T.M."/>
            <person name="Davidsen T.M."/>
            <person name="Wayne K.J."/>
            <person name="Tettelin H."/>
            <person name="Glass J.I."/>
            <person name="Rusch D."/>
            <person name="Podicherti R."/>
            <person name="Tsui H.-C.T."/>
            <person name="Winkler M.E."/>
        </authorList>
    </citation>
    <scope>NUCLEOTIDE SEQUENCE</scope>
</reference>
<dbReference type="SFLD" id="SFLDS00003">
    <property type="entry name" value="Haloacid_Dehalogenase"/>
    <property type="match status" value="1"/>
</dbReference>
<dbReference type="Pfam" id="PF13419">
    <property type="entry name" value="HAD_2"/>
    <property type="match status" value="1"/>
</dbReference>
<dbReference type="GO" id="GO:0016791">
    <property type="term" value="F:phosphatase activity"/>
    <property type="evidence" value="ECO:0007669"/>
    <property type="project" value="TreeGrafter"/>
</dbReference>
<dbReference type="SFLD" id="SFLDG01129">
    <property type="entry name" value="C1.5:_HAD__Beta-PGM__Phosphata"/>
    <property type="match status" value="1"/>
</dbReference>
<accession>A0A381UAQ5</accession>
<gene>
    <name evidence="5" type="ORF">METZ01_LOCUS78166</name>
</gene>
<dbReference type="InterPro" id="IPR041492">
    <property type="entry name" value="HAD_2"/>
</dbReference>
<evidence type="ECO:0000256" key="2">
    <source>
        <dbReference type="ARBA" id="ARBA00022723"/>
    </source>
</evidence>
<keyword evidence="2" id="KW-0479">Metal-binding</keyword>
<name>A0A381UAQ5_9ZZZZ</name>
<dbReference type="SUPFAM" id="SSF56784">
    <property type="entry name" value="HAD-like"/>
    <property type="match status" value="1"/>
</dbReference>
<dbReference type="Gene3D" id="1.10.150.240">
    <property type="entry name" value="Putative phosphatase, domain 2"/>
    <property type="match status" value="1"/>
</dbReference>
<sequence length="242" mass="27922">MSFPFKGIGFDWAYTLVDLGKEDDRSPLKKVFGYLSNKDLSLPDFEEFLDQSRKIFHPMIESSRTTNQEAHFEIALQKLIYQFDIPLNEDISLKKLLEIYYLEVYSERKLYPEVISVLNSLKNIGVRMGIVCNTTNPRFMKENEMKAAGLEPFFDFAIYSSDTPYRKPHPSIFQLAIESLKLKPEEILFVGDNIRLDIVGAQNVGMKSAWINRERKNNSIDGEPDYELHSLIDLLRIGSPAL</sequence>
<dbReference type="InterPro" id="IPR036412">
    <property type="entry name" value="HAD-like_sf"/>
</dbReference>
<dbReference type="Gene3D" id="3.40.50.1000">
    <property type="entry name" value="HAD superfamily/HAD-like"/>
    <property type="match status" value="1"/>
</dbReference>
<dbReference type="NCBIfam" id="TIGR01549">
    <property type="entry name" value="HAD-SF-IA-v1"/>
    <property type="match status" value="1"/>
</dbReference>
<dbReference type="GO" id="GO:0044281">
    <property type="term" value="P:small molecule metabolic process"/>
    <property type="evidence" value="ECO:0007669"/>
    <property type="project" value="UniProtKB-ARBA"/>
</dbReference>
<comment type="cofactor">
    <cofactor evidence="1">
        <name>Mg(2+)</name>
        <dbReference type="ChEBI" id="CHEBI:18420"/>
    </cofactor>
</comment>
<dbReference type="EMBL" id="UINC01006075">
    <property type="protein sequence ID" value="SVA25312.1"/>
    <property type="molecule type" value="Genomic_DNA"/>
</dbReference>
<dbReference type="InterPro" id="IPR006549">
    <property type="entry name" value="HAD-SF_hydro_IIIA"/>
</dbReference>
<keyword evidence="4" id="KW-0460">Magnesium</keyword>
<evidence type="ECO:0008006" key="6">
    <source>
        <dbReference type="Google" id="ProtNLM"/>
    </source>
</evidence>
<dbReference type="InterPro" id="IPR006439">
    <property type="entry name" value="HAD-SF_hydro_IA"/>
</dbReference>
<dbReference type="PANTHER" id="PTHR46470">
    <property type="entry name" value="N-ACYLNEURAMINATE-9-PHOSPHATASE"/>
    <property type="match status" value="1"/>
</dbReference>
<keyword evidence="3" id="KW-0378">Hydrolase</keyword>
<dbReference type="GO" id="GO:0046872">
    <property type="term" value="F:metal ion binding"/>
    <property type="evidence" value="ECO:0007669"/>
    <property type="project" value="UniProtKB-KW"/>
</dbReference>
<evidence type="ECO:0000256" key="4">
    <source>
        <dbReference type="ARBA" id="ARBA00022842"/>
    </source>
</evidence>
<dbReference type="NCBIfam" id="TIGR01662">
    <property type="entry name" value="HAD-SF-IIIA"/>
    <property type="match status" value="1"/>
</dbReference>
<evidence type="ECO:0000256" key="3">
    <source>
        <dbReference type="ARBA" id="ARBA00022801"/>
    </source>
</evidence>
<evidence type="ECO:0000313" key="5">
    <source>
        <dbReference type="EMBL" id="SVA25312.1"/>
    </source>
</evidence>
<dbReference type="InterPro" id="IPR023198">
    <property type="entry name" value="PGP-like_dom2"/>
</dbReference>
<organism evidence="5">
    <name type="scientific">marine metagenome</name>
    <dbReference type="NCBI Taxonomy" id="408172"/>
    <lineage>
        <taxon>unclassified sequences</taxon>
        <taxon>metagenomes</taxon>
        <taxon>ecological metagenomes</taxon>
    </lineage>
</organism>
<dbReference type="NCBIfam" id="TIGR01509">
    <property type="entry name" value="HAD-SF-IA-v3"/>
    <property type="match status" value="1"/>
</dbReference>
<proteinExistence type="predicted"/>
<evidence type="ECO:0000256" key="1">
    <source>
        <dbReference type="ARBA" id="ARBA00001946"/>
    </source>
</evidence>
<dbReference type="AlphaFoldDB" id="A0A381UAQ5"/>
<dbReference type="InterPro" id="IPR023214">
    <property type="entry name" value="HAD_sf"/>
</dbReference>
<dbReference type="InterPro" id="IPR051400">
    <property type="entry name" value="HAD-like_hydrolase"/>
</dbReference>